<keyword evidence="2" id="KW-0378">Hydrolase</keyword>
<dbReference type="InterPro" id="IPR047201">
    <property type="entry name" value="ERI-1_3'hExo-like"/>
</dbReference>
<keyword evidence="1" id="KW-0540">Nuclease</keyword>
<dbReference type="Proteomes" id="UP000320055">
    <property type="component" value="Unassembled WGS sequence"/>
</dbReference>
<name>A0A563VSD3_9CYAN</name>
<protein>
    <submittedName>
        <fullName evidence="5">Exonuclease</fullName>
    </submittedName>
</protein>
<dbReference type="PANTHER" id="PTHR23044:SF61">
    <property type="entry name" value="3'-5' EXORIBONUCLEASE 1-RELATED"/>
    <property type="match status" value="1"/>
</dbReference>
<dbReference type="InterPro" id="IPR012337">
    <property type="entry name" value="RNaseH-like_sf"/>
</dbReference>
<evidence type="ECO:0000313" key="6">
    <source>
        <dbReference type="Proteomes" id="UP000320055"/>
    </source>
</evidence>
<evidence type="ECO:0000256" key="3">
    <source>
        <dbReference type="ARBA" id="ARBA00022839"/>
    </source>
</evidence>
<dbReference type="CDD" id="cd06133">
    <property type="entry name" value="ERI-1_3'hExo_like"/>
    <property type="match status" value="1"/>
</dbReference>
<dbReference type="InterPro" id="IPR013520">
    <property type="entry name" value="Ribonucl_H"/>
</dbReference>
<dbReference type="SUPFAM" id="SSF53098">
    <property type="entry name" value="Ribonuclease H-like"/>
    <property type="match status" value="1"/>
</dbReference>
<keyword evidence="6" id="KW-1185">Reference proteome</keyword>
<dbReference type="AlphaFoldDB" id="A0A563VSD3"/>
<organism evidence="5 6">
    <name type="scientific">Hyella patelloides LEGE 07179</name>
    <dbReference type="NCBI Taxonomy" id="945734"/>
    <lineage>
        <taxon>Bacteria</taxon>
        <taxon>Bacillati</taxon>
        <taxon>Cyanobacteriota</taxon>
        <taxon>Cyanophyceae</taxon>
        <taxon>Pleurocapsales</taxon>
        <taxon>Hyellaceae</taxon>
        <taxon>Hyella</taxon>
    </lineage>
</organism>
<gene>
    <name evidence="5" type="ORF">H1P_2550003</name>
</gene>
<dbReference type="InterPro" id="IPR051274">
    <property type="entry name" value="3-5_Exoribonuclease"/>
</dbReference>
<dbReference type="PANTHER" id="PTHR23044">
    <property type="entry name" value="3'-5' EXONUCLEASE ERI1-RELATED"/>
    <property type="match status" value="1"/>
</dbReference>
<dbReference type="InterPro" id="IPR036397">
    <property type="entry name" value="RNaseH_sf"/>
</dbReference>
<dbReference type="Gene3D" id="3.30.420.10">
    <property type="entry name" value="Ribonuclease H-like superfamily/Ribonuclease H"/>
    <property type="match status" value="1"/>
</dbReference>
<evidence type="ECO:0000256" key="2">
    <source>
        <dbReference type="ARBA" id="ARBA00022801"/>
    </source>
</evidence>
<sequence length="132" mass="15205">MLTDFCLGLTSITQQQVENAPLSQKAIAYFQQWLGKYSNFIFGSWGDYDRKQFQKDSKFHKLPYPIDSEQINLKKLFSANQGFSYTHGMAKALNLAGINLEGIHHRGIDDAKNIARLMPYILGREKIKYLKK</sequence>
<evidence type="ECO:0000313" key="5">
    <source>
        <dbReference type="EMBL" id="VEP14292.1"/>
    </source>
</evidence>
<feature type="domain" description="Exonuclease" evidence="4">
    <location>
        <begin position="2"/>
        <end position="117"/>
    </location>
</feature>
<evidence type="ECO:0000259" key="4">
    <source>
        <dbReference type="Pfam" id="PF00929"/>
    </source>
</evidence>
<reference evidence="5 6" key="1">
    <citation type="submission" date="2019-01" db="EMBL/GenBank/DDBJ databases">
        <authorList>
            <person name="Brito A."/>
        </authorList>
    </citation>
    <scope>NUCLEOTIDE SEQUENCE [LARGE SCALE GENOMIC DNA]</scope>
    <source>
        <strain evidence="5">1</strain>
    </source>
</reference>
<dbReference type="EMBL" id="CAACVJ010000174">
    <property type="protein sequence ID" value="VEP14292.1"/>
    <property type="molecule type" value="Genomic_DNA"/>
</dbReference>
<keyword evidence="3 5" id="KW-0269">Exonuclease</keyword>
<dbReference type="GO" id="GO:0000175">
    <property type="term" value="F:3'-5'-RNA exonuclease activity"/>
    <property type="evidence" value="ECO:0007669"/>
    <property type="project" value="InterPro"/>
</dbReference>
<evidence type="ECO:0000256" key="1">
    <source>
        <dbReference type="ARBA" id="ARBA00022722"/>
    </source>
</evidence>
<dbReference type="Pfam" id="PF00929">
    <property type="entry name" value="RNase_T"/>
    <property type="match status" value="1"/>
</dbReference>
<dbReference type="GO" id="GO:0003676">
    <property type="term" value="F:nucleic acid binding"/>
    <property type="evidence" value="ECO:0007669"/>
    <property type="project" value="InterPro"/>
</dbReference>
<accession>A0A563VSD3</accession>
<proteinExistence type="predicted"/>